<dbReference type="SUPFAM" id="SSF56300">
    <property type="entry name" value="Metallo-dependent phosphatases"/>
    <property type="match status" value="1"/>
</dbReference>
<sequence length="655" mass="71416" precursor="true">MSGRRPGTVGWRVKCRRAALALGGLTLALSAAGGVHAAEVRLRVMQTSDIHMNLLNYDYYQDRPSQEFGLAKTITLIHQARAEVPNSLLFDNGDLLQGNPLGDLVARVHPLKAGDVHPAYKVLNLLKVDAANIGNHEFNYGLPFLRQAIAGANFPYLNANVMEADGRRHAFVPSVMLEREVTDEQGRPHTLKIGVMGLTPPQILEWDRQNLAGRVQVRDMVEVARETVPALRRQGADLVVIIAHTGIEKTELPRLSENMAAQLARVPGVDALLLGHAHTEFPGPGFAAYPGADLDKGRLFGVPSVMPGRWGDHLGIIDLRLSDQGGRWRVIDSRASLRPIFDRTRRQPLVDADPMPATVIAAEHQATLDHVRSQVAHTDTPIHSYFGQTVDSLAVRLVAQAQLRYAQRAVQGTALAQWPMLSAAAPFKSGGRQGWTQYTDIPAGPIAIKHVADLYVYPNTIKVVKLTGAQVRDWLEMSAGQFRRIDPAGPAKQALLDTTYPGFNFDMMWGADDGLRYELDLTQPARFDKDGRQAADSHRVVNLSWRGQPLDDQAEFLVVTNNYRAYGGGHFPALGADKVVVDAPDETREALARDLASQPSADKGGLAPSWKIRPVSGVKLQFLSGAGAIARLGPGTPVRLVRENGDGSALFELAD</sequence>
<gene>
    <name evidence="8" type="ORF">RD2015_2773</name>
</gene>
<name>A0A0U3D0W0_9BURK</name>
<keyword evidence="4 5" id="KW-0547">Nucleotide-binding</keyword>
<keyword evidence="2" id="KW-0479">Metal-binding</keyword>
<proteinExistence type="inferred from homology"/>
<keyword evidence="9" id="KW-1185">Reference proteome</keyword>
<organism evidence="8 9">
    <name type="scientific">Roseateles depolymerans</name>
    <dbReference type="NCBI Taxonomy" id="76731"/>
    <lineage>
        <taxon>Bacteria</taxon>
        <taxon>Pseudomonadati</taxon>
        <taxon>Pseudomonadota</taxon>
        <taxon>Betaproteobacteria</taxon>
        <taxon>Burkholderiales</taxon>
        <taxon>Sphaerotilaceae</taxon>
        <taxon>Roseateles</taxon>
    </lineage>
</organism>
<dbReference type="EMBL" id="CP013729">
    <property type="protein sequence ID" value="ALV07238.1"/>
    <property type="molecule type" value="Genomic_DNA"/>
</dbReference>
<accession>A0A0U3D0W0</accession>
<dbReference type="InterPro" id="IPR008334">
    <property type="entry name" value="5'-Nucleotdase_C"/>
</dbReference>
<dbReference type="InterPro" id="IPR006179">
    <property type="entry name" value="5_nucleotidase/apyrase"/>
</dbReference>
<reference evidence="8 9" key="1">
    <citation type="submission" date="2015-12" db="EMBL/GenBank/DDBJ databases">
        <title>Complete genome of Roseateles depolymerans KCTC 42856.</title>
        <authorList>
            <person name="Kim K.M."/>
        </authorList>
    </citation>
    <scope>NUCLEOTIDE SEQUENCE [LARGE SCALE GENOMIC DNA]</scope>
    <source>
        <strain evidence="8 9">KCTC 42856</strain>
    </source>
</reference>
<dbReference type="GO" id="GO:0030288">
    <property type="term" value="C:outer membrane-bounded periplasmic space"/>
    <property type="evidence" value="ECO:0007669"/>
    <property type="project" value="TreeGrafter"/>
</dbReference>
<dbReference type="GO" id="GO:0046872">
    <property type="term" value="F:metal ion binding"/>
    <property type="evidence" value="ECO:0007669"/>
    <property type="project" value="UniProtKB-KW"/>
</dbReference>
<dbReference type="OrthoDB" id="9803927at2"/>
<feature type="domain" description="5'-Nucleotidase C-terminal" evidence="7">
    <location>
        <begin position="387"/>
        <end position="574"/>
    </location>
</feature>
<dbReference type="CDD" id="cd07410">
    <property type="entry name" value="MPP_CpdB_N"/>
    <property type="match status" value="1"/>
</dbReference>
<protein>
    <submittedName>
        <fullName evidence="8">2`,3`-cyclic-nucleotide 2`-phosphodiesterase</fullName>
    </submittedName>
</protein>
<feature type="domain" description="Calcineurin-like phosphoesterase" evidence="6">
    <location>
        <begin position="42"/>
        <end position="279"/>
    </location>
</feature>
<feature type="signal peptide" evidence="5">
    <location>
        <begin position="1"/>
        <end position="37"/>
    </location>
</feature>
<comment type="similarity">
    <text evidence="1 5">Belongs to the 5'-nucleotidase family.</text>
</comment>
<evidence type="ECO:0000256" key="2">
    <source>
        <dbReference type="ARBA" id="ARBA00022723"/>
    </source>
</evidence>
<dbReference type="KEGG" id="rdp:RD2015_2773"/>
<dbReference type="InterPro" id="IPR041827">
    <property type="entry name" value="CpdB_N"/>
</dbReference>
<dbReference type="PANTHER" id="PTHR11575:SF6">
    <property type="entry name" value="2',3'-CYCLIC-NUCLEOTIDE 2'-PHOSPHODIESTERASE_3'-NUCLEOTIDASE"/>
    <property type="match status" value="1"/>
</dbReference>
<evidence type="ECO:0000256" key="1">
    <source>
        <dbReference type="ARBA" id="ARBA00006654"/>
    </source>
</evidence>
<keyword evidence="3 5" id="KW-0732">Signal</keyword>
<dbReference type="Gene3D" id="3.90.780.10">
    <property type="entry name" value="5'-Nucleotidase, C-terminal domain"/>
    <property type="match status" value="1"/>
</dbReference>
<dbReference type="InterPro" id="IPR029052">
    <property type="entry name" value="Metallo-depent_PP-like"/>
</dbReference>
<dbReference type="Pfam" id="PF02872">
    <property type="entry name" value="5_nucleotid_C"/>
    <property type="match status" value="1"/>
</dbReference>
<evidence type="ECO:0000256" key="5">
    <source>
        <dbReference type="RuleBase" id="RU362119"/>
    </source>
</evidence>
<evidence type="ECO:0000259" key="7">
    <source>
        <dbReference type="Pfam" id="PF02872"/>
    </source>
</evidence>
<dbReference type="RefSeq" id="WP_083525631.1">
    <property type="nucleotide sequence ID" value="NZ_CP013729.1"/>
</dbReference>
<evidence type="ECO:0000256" key="3">
    <source>
        <dbReference type="ARBA" id="ARBA00022729"/>
    </source>
</evidence>
<evidence type="ECO:0000256" key="4">
    <source>
        <dbReference type="ARBA" id="ARBA00022741"/>
    </source>
</evidence>
<dbReference type="GO" id="GO:0009166">
    <property type="term" value="P:nucleotide catabolic process"/>
    <property type="evidence" value="ECO:0007669"/>
    <property type="project" value="InterPro"/>
</dbReference>
<dbReference type="PATRIC" id="fig|76731.3.peg.2837"/>
<keyword evidence="5" id="KW-0378">Hydrolase</keyword>
<evidence type="ECO:0000313" key="9">
    <source>
        <dbReference type="Proteomes" id="UP000060699"/>
    </source>
</evidence>
<feature type="chain" id="PRO_5041745695" evidence="5">
    <location>
        <begin position="38"/>
        <end position="655"/>
    </location>
</feature>
<evidence type="ECO:0000259" key="6">
    <source>
        <dbReference type="Pfam" id="PF00149"/>
    </source>
</evidence>
<dbReference type="SUPFAM" id="SSF55816">
    <property type="entry name" value="5'-nucleotidase (syn. UDP-sugar hydrolase), C-terminal domain"/>
    <property type="match status" value="1"/>
</dbReference>
<dbReference type="AlphaFoldDB" id="A0A0U3D0W0"/>
<dbReference type="InterPro" id="IPR004843">
    <property type="entry name" value="Calcineurin-like_PHP"/>
</dbReference>
<dbReference type="Pfam" id="PF00149">
    <property type="entry name" value="Metallophos"/>
    <property type="match status" value="1"/>
</dbReference>
<evidence type="ECO:0000313" key="8">
    <source>
        <dbReference type="EMBL" id="ALV07238.1"/>
    </source>
</evidence>
<dbReference type="Proteomes" id="UP000060699">
    <property type="component" value="Chromosome"/>
</dbReference>
<dbReference type="PRINTS" id="PR01607">
    <property type="entry name" value="APYRASEFAMLY"/>
</dbReference>
<dbReference type="STRING" id="76731.RD2015_2773"/>
<dbReference type="NCBIfam" id="NF006938">
    <property type="entry name" value="PRK09420.1"/>
    <property type="match status" value="1"/>
</dbReference>
<dbReference type="GO" id="GO:0000166">
    <property type="term" value="F:nucleotide binding"/>
    <property type="evidence" value="ECO:0007669"/>
    <property type="project" value="UniProtKB-KW"/>
</dbReference>
<dbReference type="Gene3D" id="3.60.21.10">
    <property type="match status" value="1"/>
</dbReference>
<dbReference type="InterPro" id="IPR036907">
    <property type="entry name" value="5'-Nucleotdase_C_sf"/>
</dbReference>
<dbReference type="GO" id="GO:0016787">
    <property type="term" value="F:hydrolase activity"/>
    <property type="evidence" value="ECO:0007669"/>
    <property type="project" value="UniProtKB-KW"/>
</dbReference>
<dbReference type="PANTHER" id="PTHR11575">
    <property type="entry name" value="5'-NUCLEOTIDASE-RELATED"/>
    <property type="match status" value="1"/>
</dbReference>